<evidence type="ECO:0000313" key="1">
    <source>
        <dbReference type="EMBL" id="MBB5036365.1"/>
    </source>
</evidence>
<dbReference type="EMBL" id="JACHIF010000001">
    <property type="protein sequence ID" value="MBB5036365.1"/>
    <property type="molecule type" value="Genomic_DNA"/>
</dbReference>
<protein>
    <submittedName>
        <fullName evidence="1">Uncharacterized protein</fullName>
    </submittedName>
</protein>
<name>A0A7W8DNR1_9BACT</name>
<dbReference type="AlphaFoldDB" id="A0A7W8DNR1"/>
<reference evidence="1 2" key="1">
    <citation type="submission" date="2020-08" db="EMBL/GenBank/DDBJ databases">
        <title>Genomic Encyclopedia of Type Strains, Phase IV (KMG-IV): sequencing the most valuable type-strain genomes for metagenomic binning, comparative biology and taxonomic classification.</title>
        <authorList>
            <person name="Goeker M."/>
        </authorList>
    </citation>
    <scope>NUCLEOTIDE SEQUENCE [LARGE SCALE GENOMIC DNA]</scope>
    <source>
        <strain evidence="1 2">DSM 12251</strain>
    </source>
</reference>
<sequence length="69" mass="7566">MAPNSEPVKPAPVAPVSHIQELKFMPVLMSVVVLRFFPLLSQKPLRLLATDTFLPHCPPALALHCALLI</sequence>
<dbReference type="RefSeq" id="WP_184205197.1">
    <property type="nucleotide sequence ID" value="NZ_JACHIF010000001.1"/>
</dbReference>
<accession>A0A7W8DNR1</accession>
<gene>
    <name evidence="1" type="ORF">HNQ64_000599</name>
</gene>
<organism evidence="1 2">
    <name type="scientific">Prosthecobacter dejongeii</name>
    <dbReference type="NCBI Taxonomy" id="48465"/>
    <lineage>
        <taxon>Bacteria</taxon>
        <taxon>Pseudomonadati</taxon>
        <taxon>Verrucomicrobiota</taxon>
        <taxon>Verrucomicrobiia</taxon>
        <taxon>Verrucomicrobiales</taxon>
        <taxon>Verrucomicrobiaceae</taxon>
        <taxon>Prosthecobacter</taxon>
    </lineage>
</organism>
<evidence type="ECO:0000313" key="2">
    <source>
        <dbReference type="Proteomes" id="UP000534294"/>
    </source>
</evidence>
<comment type="caution">
    <text evidence="1">The sequence shown here is derived from an EMBL/GenBank/DDBJ whole genome shotgun (WGS) entry which is preliminary data.</text>
</comment>
<dbReference type="Proteomes" id="UP000534294">
    <property type="component" value="Unassembled WGS sequence"/>
</dbReference>
<proteinExistence type="predicted"/>
<keyword evidence="2" id="KW-1185">Reference proteome</keyword>